<keyword evidence="3" id="KW-1185">Reference proteome</keyword>
<dbReference type="STRING" id="416944.SAMN05421548_12286"/>
<dbReference type="AlphaFoldDB" id="A0A1G6W8U4"/>
<feature type="domain" description="EAL" evidence="1">
    <location>
        <begin position="24"/>
        <end position="269"/>
    </location>
</feature>
<dbReference type="PANTHER" id="PTHR33121">
    <property type="entry name" value="CYCLIC DI-GMP PHOSPHODIESTERASE PDEF"/>
    <property type="match status" value="1"/>
</dbReference>
<dbReference type="Proteomes" id="UP000198908">
    <property type="component" value="Unassembled WGS sequence"/>
</dbReference>
<dbReference type="SMART" id="SM00052">
    <property type="entry name" value="EAL"/>
    <property type="match status" value="1"/>
</dbReference>
<dbReference type="CDD" id="cd01948">
    <property type="entry name" value="EAL"/>
    <property type="match status" value="1"/>
</dbReference>
<dbReference type="OrthoDB" id="1673646at2"/>
<dbReference type="PANTHER" id="PTHR33121:SF23">
    <property type="entry name" value="CYCLIC DI-GMP PHOSPHODIESTERASE PDEB"/>
    <property type="match status" value="1"/>
</dbReference>
<evidence type="ECO:0000313" key="2">
    <source>
        <dbReference type="EMBL" id="SDD61647.1"/>
    </source>
</evidence>
<dbReference type="InterPro" id="IPR050706">
    <property type="entry name" value="Cyclic-di-GMP_PDE-like"/>
</dbReference>
<organism evidence="2 3">
    <name type="scientific">Paraburkholderia lycopersici</name>
    <dbReference type="NCBI Taxonomy" id="416944"/>
    <lineage>
        <taxon>Bacteria</taxon>
        <taxon>Pseudomonadati</taxon>
        <taxon>Pseudomonadota</taxon>
        <taxon>Betaproteobacteria</taxon>
        <taxon>Burkholderiales</taxon>
        <taxon>Burkholderiaceae</taxon>
        <taxon>Paraburkholderia</taxon>
    </lineage>
</organism>
<evidence type="ECO:0000259" key="1">
    <source>
        <dbReference type="PROSITE" id="PS50883"/>
    </source>
</evidence>
<dbReference type="PROSITE" id="PS50883">
    <property type="entry name" value="EAL"/>
    <property type="match status" value="1"/>
</dbReference>
<dbReference type="InterPro" id="IPR035919">
    <property type="entry name" value="EAL_sf"/>
</dbReference>
<dbReference type="Pfam" id="PF00563">
    <property type="entry name" value="EAL"/>
    <property type="match status" value="1"/>
</dbReference>
<dbReference type="SUPFAM" id="SSF141868">
    <property type="entry name" value="EAL domain-like"/>
    <property type="match status" value="1"/>
</dbReference>
<name>A0A1G6W8U4_9BURK</name>
<dbReference type="GO" id="GO:0071111">
    <property type="term" value="F:cyclic-guanylate-specific phosphodiesterase activity"/>
    <property type="evidence" value="ECO:0007669"/>
    <property type="project" value="InterPro"/>
</dbReference>
<proteinExistence type="predicted"/>
<gene>
    <name evidence="2" type="ORF">SAMN05421548_12286</name>
</gene>
<sequence length="269" mass="29478">MSAIESETVEASSHTVLAAAAVPRESPDREIAREVCRAISEDRLLFQPEVVCAIDDRTDILYREMLVRMKVGDTVLLPGRFIPALEKLSLMRPFDCFVVRHTLEAIKATPGVTIGCNVSAQSARDDPWWQEVFLELENDTEAASRLVVEITESAPFAPIAGPAFVRRLQRMGVRVAIDDFGAGFSAGTANSCATDIIKVDRSFLRRVRQGALCVAELSRLIGIAQGMAPLVVLEGVETPDDIRIARDTGVHWIQGYYVNASRCTSPTTC</sequence>
<dbReference type="Gene3D" id="3.20.20.450">
    <property type="entry name" value="EAL domain"/>
    <property type="match status" value="1"/>
</dbReference>
<dbReference type="EMBL" id="FMYQ01000022">
    <property type="protein sequence ID" value="SDD61647.1"/>
    <property type="molecule type" value="Genomic_DNA"/>
</dbReference>
<dbReference type="RefSeq" id="WP_092001236.1">
    <property type="nucleotide sequence ID" value="NZ_FMYQ01000022.1"/>
</dbReference>
<evidence type="ECO:0000313" key="3">
    <source>
        <dbReference type="Proteomes" id="UP000198908"/>
    </source>
</evidence>
<protein>
    <submittedName>
        <fullName evidence="2">EAL domain, c-di-GMP-specific phosphodiesterase class I (Or its enzymatically inactive variant)</fullName>
    </submittedName>
</protein>
<dbReference type="InterPro" id="IPR001633">
    <property type="entry name" value="EAL_dom"/>
</dbReference>
<reference evidence="3" key="1">
    <citation type="submission" date="2016-09" db="EMBL/GenBank/DDBJ databases">
        <authorList>
            <person name="Varghese N."/>
            <person name="Submissions S."/>
        </authorList>
    </citation>
    <scope>NUCLEOTIDE SEQUENCE [LARGE SCALE GENOMIC DNA]</scope>
    <source>
        <strain evidence="3">TNe-862</strain>
    </source>
</reference>
<accession>A0A1G6W8U4</accession>